<dbReference type="PANTHER" id="PTHR48419">
    <property type="entry name" value="SULFOTRANSFERASE DOMAIN-CONTAINING PROTEIN"/>
    <property type="match status" value="1"/>
</dbReference>
<dbReference type="Proteomes" id="UP000245946">
    <property type="component" value="Unassembled WGS sequence"/>
</dbReference>
<evidence type="ECO:0000256" key="1">
    <source>
        <dbReference type="SAM" id="MobiDB-lite"/>
    </source>
</evidence>
<gene>
    <name evidence="2" type="ORF">FA09DRAFT_328881</name>
</gene>
<organism evidence="2 3">
    <name type="scientific">Tilletiopsis washingtonensis</name>
    <dbReference type="NCBI Taxonomy" id="58919"/>
    <lineage>
        <taxon>Eukaryota</taxon>
        <taxon>Fungi</taxon>
        <taxon>Dikarya</taxon>
        <taxon>Basidiomycota</taxon>
        <taxon>Ustilaginomycotina</taxon>
        <taxon>Exobasidiomycetes</taxon>
        <taxon>Entylomatales</taxon>
        <taxon>Entylomatales incertae sedis</taxon>
        <taxon>Tilletiopsis</taxon>
    </lineage>
</organism>
<evidence type="ECO:0008006" key="4">
    <source>
        <dbReference type="Google" id="ProtNLM"/>
    </source>
</evidence>
<name>A0A316ZF14_9BASI</name>
<feature type="region of interest" description="Disordered" evidence="1">
    <location>
        <begin position="211"/>
        <end position="234"/>
    </location>
</feature>
<proteinExistence type="predicted"/>
<reference evidence="2 3" key="1">
    <citation type="journal article" date="2018" name="Mol. Biol. Evol.">
        <title>Broad Genomic Sampling Reveals a Smut Pathogenic Ancestry of the Fungal Clade Ustilaginomycotina.</title>
        <authorList>
            <person name="Kijpornyongpan T."/>
            <person name="Mondo S.J."/>
            <person name="Barry K."/>
            <person name="Sandor L."/>
            <person name="Lee J."/>
            <person name="Lipzen A."/>
            <person name="Pangilinan J."/>
            <person name="LaButti K."/>
            <person name="Hainaut M."/>
            <person name="Henrissat B."/>
            <person name="Grigoriev I.V."/>
            <person name="Spatafora J.W."/>
            <person name="Aime M.C."/>
        </authorList>
    </citation>
    <scope>NUCLEOTIDE SEQUENCE [LARGE SCALE GENOMIC DNA]</scope>
    <source>
        <strain evidence="2 3">MCA 4186</strain>
    </source>
</reference>
<dbReference type="OrthoDB" id="2405944at2759"/>
<accession>A0A316ZF14</accession>
<dbReference type="STRING" id="58919.A0A316ZF14"/>
<evidence type="ECO:0000313" key="3">
    <source>
        <dbReference type="Proteomes" id="UP000245946"/>
    </source>
</evidence>
<dbReference type="EMBL" id="KZ819288">
    <property type="protein sequence ID" value="PWN99502.1"/>
    <property type="molecule type" value="Genomic_DNA"/>
</dbReference>
<dbReference type="RefSeq" id="XP_025599781.1">
    <property type="nucleotide sequence ID" value="XM_025741954.1"/>
</dbReference>
<dbReference type="InterPro" id="IPR053226">
    <property type="entry name" value="Pyrrolopyrazine_biosynth_F"/>
</dbReference>
<sequence length="337" mass="37934">MSTSTANGDGEQPMPVIVWCCPRSCSTAFERAFMQSQSTRCFHEPTAGGYYYGPQRACQRYDEAACQASGQDHETVEQTLRDMLNPDVYNKGTAKTEGAKYIFAKDMAQYLFSGEVLSALHPDSKVYRTPSAEQAGVDYRHTLENPTVVPTDLLRRFKHTFLVRTPEKSVPSYYKCVQDKAAGFEYFDGAEAGYAELRILYQWLSNPESTFHTAPPSPSASSLPGKVQSQPQPPPLVDASVLLANPERTIRLYCEAVGFPFDEGMLSWEKKSVPEFSSWGTFHAAAEQSTGFKKDDETGSKAKKADLPQDVLETIERSKEDYEWLYERRTIREEEEK</sequence>
<dbReference type="Gene3D" id="3.40.50.300">
    <property type="entry name" value="P-loop containing nucleotide triphosphate hydrolases"/>
    <property type="match status" value="1"/>
</dbReference>
<evidence type="ECO:0000313" key="2">
    <source>
        <dbReference type="EMBL" id="PWN99502.1"/>
    </source>
</evidence>
<protein>
    <recommendedName>
        <fullName evidence="4">P-loop containing nucleoside triphosphate hydrolase protein</fullName>
    </recommendedName>
</protein>
<dbReference type="InterPro" id="IPR027417">
    <property type="entry name" value="P-loop_NTPase"/>
</dbReference>
<dbReference type="PANTHER" id="PTHR48419:SF1">
    <property type="entry name" value="SULFOTRANSFERASE DOMAIN-CONTAINING PROTEIN"/>
    <property type="match status" value="1"/>
</dbReference>
<keyword evidence="3" id="KW-1185">Reference proteome</keyword>
<dbReference type="SUPFAM" id="SSF52540">
    <property type="entry name" value="P-loop containing nucleoside triphosphate hydrolases"/>
    <property type="match status" value="1"/>
</dbReference>
<dbReference type="GeneID" id="37269498"/>
<dbReference type="AlphaFoldDB" id="A0A316ZF14"/>